<protein>
    <recommendedName>
        <fullName evidence="4">Choline dehydrogenase</fullName>
    </recommendedName>
</protein>
<accession>A0A1M7PQH0</accession>
<dbReference type="Pfam" id="PF09694">
    <property type="entry name" value="Gcw_chp"/>
    <property type="match status" value="1"/>
</dbReference>
<proteinExistence type="predicted"/>
<keyword evidence="3" id="KW-1185">Reference proteome</keyword>
<dbReference type="RefSeq" id="WP_072785144.1">
    <property type="nucleotide sequence ID" value="NZ_FRCX01000005.1"/>
</dbReference>
<gene>
    <name evidence="2" type="ORF">SAMN05192549_105303</name>
</gene>
<dbReference type="AlphaFoldDB" id="A0A1M7PQH0"/>
<organism evidence="2 3">
    <name type="scientific">Duganella sacchari</name>
    <dbReference type="NCBI Taxonomy" id="551987"/>
    <lineage>
        <taxon>Bacteria</taxon>
        <taxon>Pseudomonadati</taxon>
        <taxon>Pseudomonadota</taxon>
        <taxon>Betaproteobacteria</taxon>
        <taxon>Burkholderiales</taxon>
        <taxon>Oxalobacteraceae</taxon>
        <taxon>Telluria group</taxon>
        <taxon>Duganella</taxon>
    </lineage>
</organism>
<dbReference type="NCBIfam" id="TIGR02001">
    <property type="entry name" value="gcw_chp"/>
    <property type="match status" value="1"/>
</dbReference>
<sequence length="258" mass="28072">MRYALSACILAMLYGGALPARAQTAPAPEISPFTANVTLASQYISRGFRQTWGKPALQGGFDYAAPNGFSAGTWLSTVSNRFVENGTVEWDVYGNYGATVGDVGYSVGYYHYLYPGAEYNASHTTYNYGEVALGLTYKFAYAKYNYTVTPEFFGIENARGTGYLDIGANPDLGNGWTLNLHFGHGRVAHNSMWNWRDYKVGFSKLVAPGWTVSAAYTRAHALTNAYDNYTLGIPNSAGVIETSNPAQGTLVLALTRSF</sequence>
<reference evidence="3" key="1">
    <citation type="submission" date="2016-11" db="EMBL/GenBank/DDBJ databases">
        <authorList>
            <person name="Varghese N."/>
            <person name="Submissions S."/>
        </authorList>
    </citation>
    <scope>NUCLEOTIDE SEQUENCE [LARGE SCALE GENOMIC DNA]</scope>
    <source>
        <strain evidence="3">Sac-22</strain>
    </source>
</reference>
<dbReference type="Proteomes" id="UP000184339">
    <property type="component" value="Unassembled WGS sequence"/>
</dbReference>
<keyword evidence="1" id="KW-0732">Signal</keyword>
<feature type="signal peptide" evidence="1">
    <location>
        <begin position="1"/>
        <end position="22"/>
    </location>
</feature>
<name>A0A1M7PQH0_9BURK</name>
<evidence type="ECO:0000313" key="3">
    <source>
        <dbReference type="Proteomes" id="UP000184339"/>
    </source>
</evidence>
<dbReference type="OrthoDB" id="9793561at2"/>
<feature type="chain" id="PRO_5013020369" description="Choline dehydrogenase" evidence="1">
    <location>
        <begin position="23"/>
        <end position="258"/>
    </location>
</feature>
<evidence type="ECO:0000256" key="1">
    <source>
        <dbReference type="SAM" id="SignalP"/>
    </source>
</evidence>
<dbReference type="STRING" id="551987.SAMN05192549_105303"/>
<evidence type="ECO:0008006" key="4">
    <source>
        <dbReference type="Google" id="ProtNLM"/>
    </source>
</evidence>
<dbReference type="EMBL" id="FRCX01000005">
    <property type="protein sequence ID" value="SHN19575.1"/>
    <property type="molecule type" value="Genomic_DNA"/>
</dbReference>
<evidence type="ECO:0000313" key="2">
    <source>
        <dbReference type="EMBL" id="SHN19575.1"/>
    </source>
</evidence>
<dbReference type="InterPro" id="IPR010239">
    <property type="entry name" value="CHP02001"/>
</dbReference>